<gene>
    <name evidence="1" type="ORF">K3G42_006131</name>
</gene>
<protein>
    <submittedName>
        <fullName evidence="1">Uncharacterized protein</fullName>
    </submittedName>
</protein>
<keyword evidence="2" id="KW-1185">Reference proteome</keyword>
<dbReference type="Proteomes" id="UP000827872">
    <property type="component" value="Linkage Group LG17"/>
</dbReference>
<name>A0ACB8E596_9SAUR</name>
<evidence type="ECO:0000313" key="2">
    <source>
        <dbReference type="Proteomes" id="UP000827872"/>
    </source>
</evidence>
<evidence type="ECO:0000313" key="1">
    <source>
        <dbReference type="EMBL" id="KAH7987506.1"/>
    </source>
</evidence>
<dbReference type="EMBL" id="CM037630">
    <property type="protein sequence ID" value="KAH7987506.1"/>
    <property type="molecule type" value="Genomic_DNA"/>
</dbReference>
<sequence length="278" mass="29770">MGGFGPQAGAFPAAFKLPAPPPAQRLARGVQGPPAASPPEAGPPSSISFQVSQYISRAEQLKVLVASSNKVLLQQGHPQKGGHPKRDVEEQASSLRSVGSGGGGCGEAASCVGHVPPALCFWQKRFCSRMRRNFSLSPFQEEEGGDDGDTLELYQQGLGELLLMLAAEPAGRRRELLHAEVQTLMGRAEYLKEQIKMKESRLEAEAIGKDELPDSVRSCQPRFAEGTVGPNWSSRSPRGSRPCLAHLSPAPTEHGSRSWEEVAGAICFVSALPARAFY</sequence>
<proteinExistence type="predicted"/>
<organism evidence="1 2">
    <name type="scientific">Sphaerodactylus townsendi</name>
    <dbReference type="NCBI Taxonomy" id="933632"/>
    <lineage>
        <taxon>Eukaryota</taxon>
        <taxon>Metazoa</taxon>
        <taxon>Chordata</taxon>
        <taxon>Craniata</taxon>
        <taxon>Vertebrata</taxon>
        <taxon>Euteleostomi</taxon>
        <taxon>Lepidosauria</taxon>
        <taxon>Squamata</taxon>
        <taxon>Bifurcata</taxon>
        <taxon>Gekkota</taxon>
        <taxon>Sphaerodactylidae</taxon>
        <taxon>Sphaerodactylus</taxon>
    </lineage>
</organism>
<accession>A0ACB8E596</accession>
<reference evidence="1" key="1">
    <citation type="submission" date="2021-08" db="EMBL/GenBank/DDBJ databases">
        <title>The first chromosome-level gecko genome reveals the dynamic sex chromosomes of Neotropical dwarf geckos (Sphaerodactylidae: Sphaerodactylus).</title>
        <authorList>
            <person name="Pinto B.J."/>
            <person name="Keating S.E."/>
            <person name="Gamble T."/>
        </authorList>
    </citation>
    <scope>NUCLEOTIDE SEQUENCE</scope>
    <source>
        <strain evidence="1">TG3544</strain>
    </source>
</reference>
<comment type="caution">
    <text evidence="1">The sequence shown here is derived from an EMBL/GenBank/DDBJ whole genome shotgun (WGS) entry which is preliminary data.</text>
</comment>